<comment type="caution">
    <text evidence="3">The sequence shown here is derived from an EMBL/GenBank/DDBJ whole genome shotgun (WGS) entry which is preliminary data.</text>
</comment>
<reference evidence="3 4" key="1">
    <citation type="journal article" date="2016" name="Nat. Commun.">
        <title>Thousands of microbial genomes shed light on interconnected biogeochemical processes in an aquifer system.</title>
        <authorList>
            <person name="Anantharaman K."/>
            <person name="Brown C.T."/>
            <person name="Hug L.A."/>
            <person name="Sharon I."/>
            <person name="Castelle C.J."/>
            <person name="Probst A.J."/>
            <person name="Thomas B.C."/>
            <person name="Singh A."/>
            <person name="Wilkins M.J."/>
            <person name="Karaoz U."/>
            <person name="Brodie E.L."/>
            <person name="Williams K.H."/>
            <person name="Hubbard S.S."/>
            <person name="Banfield J.F."/>
        </authorList>
    </citation>
    <scope>NUCLEOTIDE SEQUENCE [LARGE SCALE GENOMIC DNA]</scope>
</reference>
<feature type="transmembrane region" description="Helical" evidence="2">
    <location>
        <begin position="104"/>
        <end position="129"/>
    </location>
</feature>
<evidence type="ECO:0000256" key="2">
    <source>
        <dbReference type="SAM" id="Phobius"/>
    </source>
</evidence>
<gene>
    <name evidence="3" type="ORF">A3F24_01415</name>
</gene>
<dbReference type="AlphaFoldDB" id="A0A1G1Z3J3"/>
<feature type="transmembrane region" description="Helical" evidence="2">
    <location>
        <begin position="141"/>
        <end position="163"/>
    </location>
</feature>
<proteinExistence type="predicted"/>
<organism evidence="3 4">
    <name type="scientific">Candidatus Colwellbacteria bacterium RIFCSPHIGHO2_12_FULL_44_17</name>
    <dbReference type="NCBI Taxonomy" id="1797689"/>
    <lineage>
        <taxon>Bacteria</taxon>
        <taxon>Candidatus Colwelliibacteriota</taxon>
    </lineage>
</organism>
<feature type="region of interest" description="Disordered" evidence="1">
    <location>
        <begin position="1"/>
        <end position="22"/>
    </location>
</feature>
<keyword evidence="2" id="KW-0472">Membrane</keyword>
<evidence type="ECO:0000256" key="1">
    <source>
        <dbReference type="SAM" id="MobiDB-lite"/>
    </source>
</evidence>
<dbReference type="Proteomes" id="UP000178515">
    <property type="component" value="Unassembled WGS sequence"/>
</dbReference>
<feature type="transmembrane region" description="Helical" evidence="2">
    <location>
        <begin position="33"/>
        <end position="57"/>
    </location>
</feature>
<keyword evidence="2" id="KW-0812">Transmembrane</keyword>
<dbReference type="STRING" id="1797689.A3F24_01415"/>
<protein>
    <submittedName>
        <fullName evidence="3">Uncharacterized protein</fullName>
    </submittedName>
</protein>
<evidence type="ECO:0000313" key="3">
    <source>
        <dbReference type="EMBL" id="OGY59221.1"/>
    </source>
</evidence>
<feature type="transmembrane region" description="Helical" evidence="2">
    <location>
        <begin position="78"/>
        <end position="98"/>
    </location>
</feature>
<keyword evidence="2" id="KW-1133">Transmembrane helix</keyword>
<evidence type="ECO:0000313" key="4">
    <source>
        <dbReference type="Proteomes" id="UP000178515"/>
    </source>
</evidence>
<sequence length="517" mass="58343">MLETPQRTKGEDEISDTDLGKTSDKRSALKHSLIITVLLFFSIPAVVSLGGLIFFSMAGIVSSSMSISDALYYYGNDFLPGVIGAVSFISIGCIYLFWLGGGCFLFPFASLITLLLLIEAIVFCTLLFIKKKFPKTDEQKLFLKTVKISLILITTTAVAHGFFQYAYTSMVRASEEDVFAKEFVFTESIPNNPSSQRYIYTQYIRESGRYNQRIVISNIDGTEMRVVKEGRFSFPSPSGTYAIREGGEVLDERGTVITLDGGNYEFEIPYRVKFYDTNEFKWSYDEQLLAHVTEEYYGDTVLHVYSVPAAKEIFSVTLGKKREADRSVAWNEDINTLFFNCEQRICFIDFSNRENKSEYEVQPLPSSYQCKGVTVVKELLYCAMERDKVAVTKSGSTTKFLDVSSSRFLGIFTSSRNKIIVTQNPREPGSLSIVSEIPFGSVASIESVDGSHIFLNANSSIDWERRLIAYEFVFMDVNTGKIQDPLAKVEARESNNIFIRLRSETNKGEMPIRYKGS</sequence>
<name>A0A1G1Z3J3_9BACT</name>
<dbReference type="EMBL" id="MHIX01000020">
    <property type="protein sequence ID" value="OGY59221.1"/>
    <property type="molecule type" value="Genomic_DNA"/>
</dbReference>
<accession>A0A1G1Z3J3</accession>
<dbReference type="SUPFAM" id="SSF82171">
    <property type="entry name" value="DPP6 N-terminal domain-like"/>
    <property type="match status" value="1"/>
</dbReference>